<accession>A0A2I0T1B7</accession>
<sequence>MSRRGHRAWCLAGLLLALCGPPTHSFEVKVEGTSSEVGYGGTVLLNCSSNCPEEGASGGLETSLSKEWVAQGPGWLSIRLHNITEPVSDVFCFFSCFRERKVVTFRVLAYGAGSSNGSQEWGNLA</sequence>
<keyword evidence="1" id="KW-0732">Signal</keyword>
<dbReference type="EMBL" id="KZ525729">
    <property type="protein sequence ID" value="PKU27589.1"/>
    <property type="molecule type" value="Genomic_DNA"/>
</dbReference>
<proteinExistence type="predicted"/>
<dbReference type="GO" id="GO:0007155">
    <property type="term" value="P:cell adhesion"/>
    <property type="evidence" value="ECO:0007669"/>
    <property type="project" value="InterPro"/>
</dbReference>
<feature type="chain" id="PRO_5014147334" evidence="1">
    <location>
        <begin position="26"/>
        <end position="125"/>
    </location>
</feature>
<organism evidence="3 4">
    <name type="scientific">Limosa lapponica baueri</name>
    <dbReference type="NCBI Taxonomy" id="1758121"/>
    <lineage>
        <taxon>Eukaryota</taxon>
        <taxon>Metazoa</taxon>
        <taxon>Chordata</taxon>
        <taxon>Craniata</taxon>
        <taxon>Vertebrata</taxon>
        <taxon>Euteleostomi</taxon>
        <taxon>Archelosauria</taxon>
        <taxon>Archosauria</taxon>
        <taxon>Dinosauria</taxon>
        <taxon>Saurischia</taxon>
        <taxon>Theropoda</taxon>
        <taxon>Coelurosauria</taxon>
        <taxon>Aves</taxon>
        <taxon>Neognathae</taxon>
        <taxon>Neoaves</taxon>
        <taxon>Charadriiformes</taxon>
        <taxon>Scolopacidae</taxon>
        <taxon>Limosa</taxon>
    </lineage>
</organism>
<reference evidence="4" key="2">
    <citation type="submission" date="2017-12" db="EMBL/GenBank/DDBJ databases">
        <title>Genome sequence of the Bar-tailed Godwit (Limosa lapponica baueri).</title>
        <authorList>
            <person name="Lima N.C.B."/>
            <person name="Parody-Merino A.M."/>
            <person name="Battley P.F."/>
            <person name="Fidler A.E."/>
            <person name="Prosdocimi F."/>
        </authorList>
    </citation>
    <scope>NUCLEOTIDE SEQUENCE [LARGE SCALE GENOMIC DNA]</scope>
</reference>
<dbReference type="Proteomes" id="UP000233556">
    <property type="component" value="Unassembled WGS sequence"/>
</dbReference>
<dbReference type="PANTHER" id="PTHR13771">
    <property type="entry name" value="INTERCELLULAR ADHESION MOLECULE"/>
    <property type="match status" value="1"/>
</dbReference>
<evidence type="ECO:0000313" key="4">
    <source>
        <dbReference type="Proteomes" id="UP000233556"/>
    </source>
</evidence>
<keyword evidence="4" id="KW-1185">Reference proteome</keyword>
<evidence type="ECO:0000256" key="1">
    <source>
        <dbReference type="SAM" id="SignalP"/>
    </source>
</evidence>
<feature type="signal peptide" evidence="1">
    <location>
        <begin position="1"/>
        <end position="25"/>
    </location>
</feature>
<dbReference type="GO" id="GO:0005886">
    <property type="term" value="C:plasma membrane"/>
    <property type="evidence" value="ECO:0007669"/>
    <property type="project" value="TreeGrafter"/>
</dbReference>
<dbReference type="PANTHER" id="PTHR13771:SF9">
    <property type="entry name" value="INTERCELLULAR ADHESION MOLECULE 5"/>
    <property type="match status" value="1"/>
</dbReference>
<dbReference type="OrthoDB" id="6250964at2759"/>
<dbReference type="InterPro" id="IPR047012">
    <property type="entry name" value="ICAM_VCAM"/>
</dbReference>
<dbReference type="InterPro" id="IPR013768">
    <property type="entry name" value="ICAM_N"/>
</dbReference>
<dbReference type="AlphaFoldDB" id="A0A2I0T1B7"/>
<dbReference type="GO" id="GO:0005178">
    <property type="term" value="F:integrin binding"/>
    <property type="evidence" value="ECO:0007669"/>
    <property type="project" value="InterPro"/>
</dbReference>
<name>A0A2I0T1B7_LIMLA</name>
<dbReference type="InterPro" id="IPR036179">
    <property type="entry name" value="Ig-like_dom_sf"/>
</dbReference>
<dbReference type="Gene3D" id="2.60.40.10">
    <property type="entry name" value="Immunoglobulins"/>
    <property type="match status" value="1"/>
</dbReference>
<reference evidence="4" key="1">
    <citation type="submission" date="2017-11" db="EMBL/GenBank/DDBJ databases">
        <authorList>
            <person name="Lima N.C."/>
            <person name="Parody-Merino A.M."/>
            <person name="Battley P.F."/>
            <person name="Fidler A.E."/>
            <person name="Prosdocimi F."/>
        </authorList>
    </citation>
    <scope>NUCLEOTIDE SEQUENCE [LARGE SCALE GENOMIC DNA]</scope>
</reference>
<dbReference type="Pfam" id="PF03921">
    <property type="entry name" value="ICAM_N"/>
    <property type="match status" value="1"/>
</dbReference>
<protein>
    <submittedName>
        <fullName evidence="3">Intercellular adhesion molecule 5-like</fullName>
    </submittedName>
</protein>
<gene>
    <name evidence="3" type="ORF">llap_22107</name>
</gene>
<dbReference type="SUPFAM" id="SSF48726">
    <property type="entry name" value="Immunoglobulin"/>
    <property type="match status" value="1"/>
</dbReference>
<evidence type="ECO:0000313" key="3">
    <source>
        <dbReference type="EMBL" id="PKU27589.1"/>
    </source>
</evidence>
<dbReference type="InterPro" id="IPR013783">
    <property type="entry name" value="Ig-like_fold"/>
</dbReference>
<evidence type="ECO:0000259" key="2">
    <source>
        <dbReference type="Pfam" id="PF03921"/>
    </source>
</evidence>
<feature type="domain" description="Intercellular adhesion molecule N-terminal" evidence="2">
    <location>
        <begin position="25"/>
        <end position="101"/>
    </location>
</feature>